<dbReference type="Proteomes" id="UP001444146">
    <property type="component" value="Unassembled WGS sequence"/>
</dbReference>
<comment type="caution">
    <text evidence="3">The sequence shown here is derived from an EMBL/GenBank/DDBJ whole genome shotgun (WGS) entry which is preliminary data.</text>
</comment>
<accession>A0ABV0HN39</accession>
<evidence type="ECO:0000313" key="4">
    <source>
        <dbReference type="Proteomes" id="UP001444146"/>
    </source>
</evidence>
<gene>
    <name evidence="3" type="primary">qseG</name>
    <name evidence="3" type="ORF">VSR74_17975</name>
</gene>
<feature type="region of interest" description="Disordered" evidence="2">
    <location>
        <begin position="211"/>
        <end position="241"/>
    </location>
</feature>
<organism evidence="3 4">
    <name type="scientific">Pseudocitrobacter cyperus</name>
    <dbReference type="NCBI Taxonomy" id="3112843"/>
    <lineage>
        <taxon>Bacteria</taxon>
        <taxon>Pseudomonadati</taxon>
        <taxon>Pseudomonadota</taxon>
        <taxon>Gammaproteobacteria</taxon>
        <taxon>Enterobacterales</taxon>
        <taxon>Enterobacteriaceae</taxon>
        <taxon>Pseudocitrobacter</taxon>
    </lineage>
</organism>
<sequence length="241" mass="27158">MTTYRVHMSHFFSTRVVQGVRRFWLSGLSCLALVGCSSGLTPHIGGLSDEKIPHEQVADYLSTTCDDLWSLQGAVAENNPLYWLRGMDCADRLSPAQARALANQLGDESWSDAFKRGVLLANAKITPSERQLIVSRLDMRSAQIPSRIRPLYQVWRDNQMLQLKLTDERTRYSKLQESSDVALDELRQQQQALKSELELTTRKLQNLTDIERQLYSRKPSPGINADGSHGTDAPADTEDKP</sequence>
<reference evidence="3 4" key="1">
    <citation type="submission" date="2024-01" db="EMBL/GenBank/DDBJ databases">
        <title>Pseudocitrobacter sp. Endophytic strain Cyp-38L.</title>
        <authorList>
            <person name="Amer M.A."/>
            <person name="Hamed S.M."/>
        </authorList>
    </citation>
    <scope>NUCLEOTIDE SEQUENCE [LARGE SCALE GENOMIC DNA]</scope>
    <source>
        <strain evidence="3 4">Cyp38S</strain>
    </source>
</reference>
<keyword evidence="1" id="KW-0175">Coiled coil</keyword>
<dbReference type="Pfam" id="PF13942">
    <property type="entry name" value="Lipoprotein_20"/>
    <property type="match status" value="1"/>
</dbReference>
<feature type="coiled-coil region" evidence="1">
    <location>
        <begin position="183"/>
        <end position="210"/>
    </location>
</feature>
<keyword evidence="4" id="KW-1185">Reference proteome</keyword>
<dbReference type="EMBL" id="JAYMYY010000006">
    <property type="protein sequence ID" value="MEO3991698.1"/>
    <property type="molecule type" value="Genomic_DNA"/>
</dbReference>
<evidence type="ECO:0000313" key="3">
    <source>
        <dbReference type="EMBL" id="MEO3991698.1"/>
    </source>
</evidence>
<name>A0ABV0HN39_9ENTR</name>
<evidence type="ECO:0000256" key="2">
    <source>
        <dbReference type="SAM" id="MobiDB-lite"/>
    </source>
</evidence>
<dbReference type="RefSeq" id="WP_347795988.1">
    <property type="nucleotide sequence ID" value="NZ_JAYMYY010000006.1"/>
</dbReference>
<proteinExistence type="predicted"/>
<evidence type="ECO:0000256" key="1">
    <source>
        <dbReference type="SAM" id="Coils"/>
    </source>
</evidence>
<dbReference type="NCBIfam" id="NF007997">
    <property type="entry name" value="PRK10722.1"/>
    <property type="match status" value="1"/>
</dbReference>
<dbReference type="InterPro" id="IPR025262">
    <property type="entry name" value="QseG"/>
</dbReference>
<keyword evidence="3" id="KW-0449">Lipoprotein</keyword>
<protein>
    <submittedName>
        <fullName evidence="3">Two-component system QseEF-associated lipoprotein QseG</fullName>
    </submittedName>
</protein>